<dbReference type="AlphaFoldDB" id="A0AAV7IV36"/>
<comment type="caution">
    <text evidence="1">The sequence shown here is derived from an EMBL/GenBank/DDBJ whole genome shotgun (WGS) entry which is preliminary data.</text>
</comment>
<sequence>MRYIPKSLELKHCQIKKTNAICRVMILHEDRDSGLRSDDKGSPNVVLKLGISQGGNVSAICSPWDDRKLRGKGKLETGTELGAVFSFRYMLTPRMLEEIAVETVAFCIYCVSRVLSWEQKHRNIEIRDLLF</sequence>
<reference evidence="1 2" key="1">
    <citation type="journal article" date="2021" name="J. Hered.">
        <title>A chromosome-level genome assembly of the parasitoid wasp, Cotesia glomerata (Hymenoptera: Braconidae).</title>
        <authorList>
            <person name="Pinto B.J."/>
            <person name="Weis J.J."/>
            <person name="Gamble T."/>
            <person name="Ode P.J."/>
            <person name="Paul R."/>
            <person name="Zaspel J.M."/>
        </authorList>
    </citation>
    <scope>NUCLEOTIDE SEQUENCE [LARGE SCALE GENOMIC DNA]</scope>
    <source>
        <strain evidence="1">CgM1</strain>
    </source>
</reference>
<keyword evidence="2" id="KW-1185">Reference proteome</keyword>
<dbReference type="EMBL" id="JAHXZJ010000747">
    <property type="protein sequence ID" value="KAH0558216.1"/>
    <property type="molecule type" value="Genomic_DNA"/>
</dbReference>
<evidence type="ECO:0000313" key="2">
    <source>
        <dbReference type="Proteomes" id="UP000826195"/>
    </source>
</evidence>
<organism evidence="1 2">
    <name type="scientific">Cotesia glomerata</name>
    <name type="common">Lepidopteran parasitic wasp</name>
    <name type="synonym">Apanteles glomeratus</name>
    <dbReference type="NCBI Taxonomy" id="32391"/>
    <lineage>
        <taxon>Eukaryota</taxon>
        <taxon>Metazoa</taxon>
        <taxon>Ecdysozoa</taxon>
        <taxon>Arthropoda</taxon>
        <taxon>Hexapoda</taxon>
        <taxon>Insecta</taxon>
        <taxon>Pterygota</taxon>
        <taxon>Neoptera</taxon>
        <taxon>Endopterygota</taxon>
        <taxon>Hymenoptera</taxon>
        <taxon>Apocrita</taxon>
        <taxon>Ichneumonoidea</taxon>
        <taxon>Braconidae</taxon>
        <taxon>Microgastrinae</taxon>
        <taxon>Cotesia</taxon>
    </lineage>
</organism>
<evidence type="ECO:0000313" key="1">
    <source>
        <dbReference type="EMBL" id="KAH0558216.1"/>
    </source>
</evidence>
<gene>
    <name evidence="1" type="ORF">KQX54_014950</name>
</gene>
<accession>A0AAV7IV36</accession>
<proteinExistence type="predicted"/>
<protein>
    <submittedName>
        <fullName evidence="1">Uncharacterized protein</fullName>
    </submittedName>
</protein>
<dbReference type="Proteomes" id="UP000826195">
    <property type="component" value="Unassembled WGS sequence"/>
</dbReference>
<name>A0AAV7IV36_COTGL</name>